<dbReference type="SMART" id="SM00382">
    <property type="entry name" value="AAA"/>
    <property type="match status" value="1"/>
</dbReference>
<dbReference type="InterPro" id="IPR008824">
    <property type="entry name" value="RuvB-like_N"/>
</dbReference>
<comment type="function">
    <text evidence="9">The RuvA-RuvB-RuvC complex processes Holliday junction (HJ) DNA during genetic recombination and DNA repair, while the RuvA-RuvB complex plays an important role in the rescue of blocked DNA replication forks via replication fork reversal (RFR). RuvA specifically binds to HJ cruciform DNA, conferring on it an open structure. The RuvB hexamer acts as an ATP-dependent pump, pulling dsDNA into and through the RuvAB complex. RuvB forms 2 homohexamers on either side of HJ DNA bound by 1 or 2 RuvA tetramers; 4 subunits per hexamer contact DNA at a time. Coordinated motions by a converter formed by DNA-disengaged RuvB subunits stimulates ATP hydrolysis and nucleotide exchange. Immobilization of the converter enables RuvB to convert the ATP-contained energy into a lever motion, pulling 2 nucleotides of DNA out of the RuvA tetramer per ATP hydrolyzed, thus driving DNA branch migration. The RuvB motors rotate together with the DNA substrate, which together with the progressing nucleotide cycle form the mechanistic basis for DNA recombination by continuous HJ branch migration. Branch migration allows RuvC to scan DNA until it finds its consensus sequence, where it cleaves and resolves cruciform DNA.</text>
</comment>
<dbReference type="CDD" id="cd00009">
    <property type="entry name" value="AAA"/>
    <property type="match status" value="1"/>
</dbReference>
<keyword evidence="1 9" id="KW-0963">Cytoplasm</keyword>
<dbReference type="NCBIfam" id="TIGR00635">
    <property type="entry name" value="ruvB"/>
    <property type="match status" value="1"/>
</dbReference>
<comment type="caution">
    <text evidence="12">The sequence shown here is derived from an EMBL/GenBank/DDBJ whole genome shotgun (WGS) entry which is preliminary data.</text>
</comment>
<dbReference type="EMBL" id="AAXW01000056">
    <property type="protein sequence ID" value="EAZ89044.1"/>
    <property type="molecule type" value="Genomic_DNA"/>
</dbReference>
<dbReference type="GO" id="GO:0006281">
    <property type="term" value="P:DNA repair"/>
    <property type="evidence" value="ECO:0007669"/>
    <property type="project" value="UniProtKB-UniRule"/>
</dbReference>
<keyword evidence="3 9" id="KW-0227">DNA damage</keyword>
<dbReference type="GO" id="GO:0005737">
    <property type="term" value="C:cytoplasm"/>
    <property type="evidence" value="ECO:0007669"/>
    <property type="project" value="UniProtKB-SubCell"/>
</dbReference>
<dbReference type="Pfam" id="PF05491">
    <property type="entry name" value="WHD_RuvB"/>
    <property type="match status" value="1"/>
</dbReference>
<evidence type="ECO:0000256" key="2">
    <source>
        <dbReference type="ARBA" id="ARBA00022741"/>
    </source>
</evidence>
<dbReference type="PANTHER" id="PTHR42848">
    <property type="match status" value="1"/>
</dbReference>
<dbReference type="PANTHER" id="PTHR42848:SF1">
    <property type="entry name" value="HOLLIDAY JUNCTION BRANCH MIGRATION COMPLEX SUBUNIT RUVB"/>
    <property type="match status" value="1"/>
</dbReference>
<dbReference type="Gene3D" id="1.10.8.60">
    <property type="match status" value="1"/>
</dbReference>
<dbReference type="GO" id="GO:0009378">
    <property type="term" value="F:four-way junction helicase activity"/>
    <property type="evidence" value="ECO:0007669"/>
    <property type="project" value="InterPro"/>
</dbReference>
<dbReference type="GO" id="GO:0006310">
    <property type="term" value="P:DNA recombination"/>
    <property type="evidence" value="ECO:0007669"/>
    <property type="project" value="UniProtKB-UniRule"/>
</dbReference>
<dbReference type="InterPro" id="IPR027417">
    <property type="entry name" value="P-loop_NTPase"/>
</dbReference>
<keyword evidence="13" id="KW-1185">Reference proteome</keyword>
<evidence type="ECO:0000256" key="9">
    <source>
        <dbReference type="HAMAP-Rule" id="MF_00016"/>
    </source>
</evidence>
<comment type="domain">
    <text evidence="9">Has 3 domains, the large (RuvB-L) and small ATPase (RuvB-S) domains and the C-terminal head (RuvB-H) domain. The head domain binds DNA, while the ATPase domains jointly bind ATP, ADP or are empty depending on the state of the subunit in the translocation cycle. During a single DNA translocation step the structure of each domain remains the same, but their relative positions change.</text>
</comment>
<dbReference type="NCBIfam" id="NF000868">
    <property type="entry name" value="PRK00080.1"/>
    <property type="match status" value="1"/>
</dbReference>
<dbReference type="Proteomes" id="UP000003781">
    <property type="component" value="Unassembled WGS sequence"/>
</dbReference>
<evidence type="ECO:0000256" key="7">
    <source>
        <dbReference type="ARBA" id="ARBA00023172"/>
    </source>
</evidence>
<feature type="binding site" evidence="9">
    <location>
        <position position="106"/>
    </location>
    <ligand>
        <name>ATP</name>
        <dbReference type="ChEBI" id="CHEBI:30616"/>
    </ligand>
</feature>
<feature type="region of interest" description="Disordered" evidence="10">
    <location>
        <begin position="1"/>
        <end position="65"/>
    </location>
</feature>
<keyword evidence="2 9" id="KW-0547">Nucleotide-binding</keyword>
<dbReference type="GO" id="GO:0016887">
    <property type="term" value="F:ATP hydrolysis activity"/>
    <property type="evidence" value="ECO:0007669"/>
    <property type="project" value="RHEA"/>
</dbReference>
<feature type="binding site" evidence="9">
    <location>
        <position position="349"/>
    </location>
    <ligand>
        <name>DNA</name>
        <dbReference type="ChEBI" id="CHEBI:16991"/>
    </ligand>
</feature>
<dbReference type="InterPro" id="IPR036388">
    <property type="entry name" value="WH-like_DNA-bd_sf"/>
</dbReference>
<keyword evidence="7 9" id="KW-0233">DNA recombination</keyword>
<dbReference type="InterPro" id="IPR036390">
    <property type="entry name" value="WH_DNA-bd_sf"/>
</dbReference>
<dbReference type="GO" id="GO:0000400">
    <property type="term" value="F:four-way junction DNA binding"/>
    <property type="evidence" value="ECO:0007669"/>
    <property type="project" value="UniProtKB-UniRule"/>
</dbReference>
<evidence type="ECO:0000259" key="11">
    <source>
        <dbReference type="SMART" id="SM00382"/>
    </source>
</evidence>
<feature type="compositionally biased region" description="Basic and acidic residues" evidence="10">
    <location>
        <begin position="39"/>
        <end position="52"/>
    </location>
</feature>
<feature type="binding site" evidence="9">
    <location>
        <begin position="167"/>
        <end position="169"/>
    </location>
    <ligand>
        <name>ATP</name>
        <dbReference type="ChEBI" id="CHEBI:30616"/>
    </ligand>
</feature>
<proteinExistence type="inferred from homology"/>
<dbReference type="InterPro" id="IPR003593">
    <property type="entry name" value="AAA+_ATPase"/>
</dbReference>
<feature type="binding site" evidence="9">
    <location>
        <position position="105"/>
    </location>
    <ligand>
        <name>ATP</name>
        <dbReference type="ChEBI" id="CHEBI:30616"/>
    </ligand>
</feature>
<keyword evidence="4 9" id="KW-0378">Hydrolase</keyword>
<evidence type="ECO:0000256" key="3">
    <source>
        <dbReference type="ARBA" id="ARBA00022763"/>
    </source>
</evidence>
<keyword evidence="12" id="KW-0347">Helicase</keyword>
<comment type="subunit">
    <text evidence="9">Homohexamer. Forms an RuvA(8)-RuvB(12)-Holliday junction (HJ) complex. HJ DNA is sandwiched between 2 RuvA tetramers; dsDNA enters through RuvA and exits via RuvB. An RuvB hexamer assembles on each DNA strand where it exits the tetramer. Each RuvB hexamer is contacted by two RuvA subunits (via domain III) on 2 adjacent RuvB subunits; this complex drives branch migration. In the full resolvosome a probable DNA-RuvA(4)-RuvB(12)-RuvC(2) complex forms which resolves the HJ.</text>
</comment>
<dbReference type="EC" id="3.6.4.-" evidence="9"/>
<dbReference type="AlphaFoldDB" id="A3IWU2"/>
<feature type="domain" description="AAA+ ATPase" evidence="11">
    <location>
        <begin position="90"/>
        <end position="221"/>
    </location>
</feature>
<evidence type="ECO:0000313" key="12">
    <source>
        <dbReference type="EMBL" id="EAZ89044.1"/>
    </source>
</evidence>
<dbReference type="InterPro" id="IPR008823">
    <property type="entry name" value="RuvB_wg_C"/>
</dbReference>
<dbReference type="SUPFAM" id="SSF46785">
    <property type="entry name" value="Winged helix' DNA-binding domain"/>
    <property type="match status" value="1"/>
</dbReference>
<feature type="region of interest" description="Small ATPAse domain (RuvB-S)" evidence="9">
    <location>
        <begin position="221"/>
        <end position="291"/>
    </location>
</feature>
<feature type="binding site" evidence="9">
    <location>
        <position position="220"/>
    </location>
    <ligand>
        <name>ATP</name>
        <dbReference type="ChEBI" id="CHEBI:30616"/>
    </ligand>
</feature>
<feature type="binding site" evidence="9">
    <location>
        <position position="60"/>
    </location>
    <ligand>
        <name>ATP</name>
        <dbReference type="ChEBI" id="CHEBI:30616"/>
    </ligand>
</feature>
<sequence length="367" mass="41027">MAIKRGTTGKKNTQSVKKTTVSSSTHQQSSTTVESPPKNQERLLDPTNKDSDESNGQNIRPHRLEDYIGQESLKSVLNIGIKAALGRQDPLDHLLLYGPPGLGKTTMSLILAEEMGVNCKITAAPALERPRDITGILVNLKPGDVLFIDEIHRLNRLTEELLYPAMEDYRLDITIGKGQAARTRSIPLPRFTLVGATTKVGSLTSPLRDRFGLIERLRFYEPEELALIIERTAKILEVSITQPGAMEIARRSRGTPRIANRLLRRVRDYQVVHKHQSITEGLAAESLDFYQVDPMGLDWTDRMILETMINNFNGGPVGLESVAASTGEDAKTIEDVYEPYLLQIGFLNRTHRGRMVTELAREHLIEN</sequence>
<evidence type="ECO:0000256" key="10">
    <source>
        <dbReference type="SAM" id="MobiDB-lite"/>
    </source>
</evidence>
<feature type="binding site" evidence="9">
    <location>
        <position position="104"/>
    </location>
    <ligand>
        <name>ATP</name>
        <dbReference type="ChEBI" id="CHEBI:30616"/>
    </ligand>
</feature>
<dbReference type="Gene3D" id="1.10.10.10">
    <property type="entry name" value="Winged helix-like DNA-binding domain superfamily/Winged helix DNA-binding domain"/>
    <property type="match status" value="1"/>
</dbReference>
<dbReference type="HAMAP" id="MF_00016">
    <property type="entry name" value="DNA_HJ_migration_RuvB"/>
    <property type="match status" value="1"/>
</dbReference>
<comment type="subcellular location">
    <subcellularLocation>
        <location evidence="9">Cytoplasm</location>
    </subcellularLocation>
</comment>
<keyword evidence="5 9" id="KW-0067">ATP-binding</keyword>
<keyword evidence="6 9" id="KW-0238">DNA-binding</keyword>
<dbReference type="Gene3D" id="3.40.50.300">
    <property type="entry name" value="P-loop containing nucleotide triphosphate hydrolases"/>
    <property type="match status" value="1"/>
</dbReference>
<comment type="catalytic activity">
    <reaction evidence="9">
        <text>ATP + H2O = ADP + phosphate + H(+)</text>
        <dbReference type="Rhea" id="RHEA:13065"/>
        <dbReference type="ChEBI" id="CHEBI:15377"/>
        <dbReference type="ChEBI" id="CHEBI:15378"/>
        <dbReference type="ChEBI" id="CHEBI:30616"/>
        <dbReference type="ChEBI" id="CHEBI:43474"/>
        <dbReference type="ChEBI" id="CHEBI:456216"/>
    </reaction>
</comment>
<gene>
    <name evidence="9 12" type="primary">ruvB</name>
    <name evidence="12" type="ORF">CY0110_01335</name>
</gene>
<evidence type="ECO:0000313" key="13">
    <source>
        <dbReference type="Proteomes" id="UP000003781"/>
    </source>
</evidence>
<keyword evidence="8 9" id="KW-0234">DNA repair</keyword>
<dbReference type="Pfam" id="PF05496">
    <property type="entry name" value="RuvB_N"/>
    <property type="match status" value="1"/>
</dbReference>
<dbReference type="OrthoDB" id="9804478at2"/>
<feature type="compositionally biased region" description="Low complexity" evidence="10">
    <location>
        <begin position="10"/>
        <end position="33"/>
    </location>
</feature>
<dbReference type="RefSeq" id="WP_008277848.1">
    <property type="nucleotide sequence ID" value="NZ_AAXW01000056.1"/>
</dbReference>
<evidence type="ECO:0000256" key="6">
    <source>
        <dbReference type="ARBA" id="ARBA00023125"/>
    </source>
</evidence>
<feature type="binding site" evidence="9">
    <location>
        <position position="101"/>
    </location>
    <ligand>
        <name>ATP</name>
        <dbReference type="ChEBI" id="CHEBI:30616"/>
    </ligand>
</feature>
<dbReference type="eggNOG" id="COG2255">
    <property type="taxonomic scope" value="Bacteria"/>
</dbReference>
<feature type="region of interest" description="Head domain (RuvB-H)" evidence="9">
    <location>
        <begin position="294"/>
        <end position="367"/>
    </location>
</feature>
<dbReference type="InterPro" id="IPR041445">
    <property type="entry name" value="AAA_lid_4"/>
</dbReference>
<organism evidence="12 13">
    <name type="scientific">Crocosphaera chwakensis CCY0110</name>
    <dbReference type="NCBI Taxonomy" id="391612"/>
    <lineage>
        <taxon>Bacteria</taxon>
        <taxon>Bacillati</taxon>
        <taxon>Cyanobacteriota</taxon>
        <taxon>Cyanophyceae</taxon>
        <taxon>Oscillatoriophycideae</taxon>
        <taxon>Chroococcales</taxon>
        <taxon>Aphanothecaceae</taxon>
        <taxon>Crocosphaera</taxon>
        <taxon>Crocosphaera chwakensis</taxon>
    </lineage>
</organism>
<reference evidence="12 13" key="1">
    <citation type="submission" date="2007-03" db="EMBL/GenBank/DDBJ databases">
        <authorList>
            <person name="Stal L."/>
            <person name="Ferriera S."/>
            <person name="Johnson J."/>
            <person name="Kravitz S."/>
            <person name="Beeson K."/>
            <person name="Sutton G."/>
            <person name="Rogers Y.-H."/>
            <person name="Friedman R."/>
            <person name="Frazier M."/>
            <person name="Venter J.C."/>
        </authorList>
    </citation>
    <scope>NUCLEOTIDE SEQUENCE [LARGE SCALE GENOMIC DNA]</scope>
    <source>
        <strain evidence="12 13">CCY0110</strain>
    </source>
</reference>
<feature type="binding site" evidence="9">
    <location>
        <position position="59"/>
    </location>
    <ligand>
        <name>ATP</name>
        <dbReference type="ChEBI" id="CHEBI:30616"/>
    </ligand>
</feature>
<feature type="binding site" evidence="9">
    <location>
        <position position="210"/>
    </location>
    <ligand>
        <name>ATP</name>
        <dbReference type="ChEBI" id="CHEBI:30616"/>
    </ligand>
</feature>
<evidence type="ECO:0000256" key="4">
    <source>
        <dbReference type="ARBA" id="ARBA00022801"/>
    </source>
</evidence>
<dbReference type="SUPFAM" id="SSF52540">
    <property type="entry name" value="P-loop containing nucleoside triphosphate hydrolases"/>
    <property type="match status" value="1"/>
</dbReference>
<dbReference type="GO" id="GO:0005524">
    <property type="term" value="F:ATP binding"/>
    <property type="evidence" value="ECO:0007669"/>
    <property type="project" value="UniProtKB-UniRule"/>
</dbReference>
<dbReference type="Pfam" id="PF17864">
    <property type="entry name" value="AAA_lid_4"/>
    <property type="match status" value="1"/>
</dbReference>
<comment type="similarity">
    <text evidence="9">Belongs to the RuvB family.</text>
</comment>
<accession>A3IWU2</accession>
<feature type="binding site" evidence="9">
    <location>
        <position position="105"/>
    </location>
    <ligand>
        <name>Mg(2+)</name>
        <dbReference type="ChEBI" id="CHEBI:18420"/>
    </ligand>
</feature>
<evidence type="ECO:0000256" key="1">
    <source>
        <dbReference type="ARBA" id="ARBA00022490"/>
    </source>
</evidence>
<feature type="binding site" evidence="9">
    <location>
        <position position="354"/>
    </location>
    <ligand>
        <name>DNA</name>
        <dbReference type="ChEBI" id="CHEBI:16991"/>
    </ligand>
</feature>
<feature type="binding site" evidence="9">
    <location>
        <position position="257"/>
    </location>
    <ligand>
        <name>ATP</name>
        <dbReference type="ChEBI" id="CHEBI:30616"/>
    </ligand>
</feature>
<evidence type="ECO:0000256" key="8">
    <source>
        <dbReference type="ARBA" id="ARBA00023204"/>
    </source>
</evidence>
<protein>
    <recommendedName>
        <fullName evidence="9">Holliday junction branch migration complex subunit RuvB</fullName>
        <ecNumber evidence="9">3.6.4.-</ecNumber>
    </recommendedName>
</protein>
<dbReference type="InterPro" id="IPR004605">
    <property type="entry name" value="DNA_helicase_Holl-junc_RuvB"/>
</dbReference>
<name>A3IWU2_9CHRO</name>
<evidence type="ECO:0000256" key="5">
    <source>
        <dbReference type="ARBA" id="ARBA00022840"/>
    </source>
</evidence>
<dbReference type="GO" id="GO:0048476">
    <property type="term" value="C:Holliday junction resolvase complex"/>
    <property type="evidence" value="ECO:0007669"/>
    <property type="project" value="UniProtKB-UniRule"/>
</dbReference>
<comment type="caution">
    <text evidence="9">Lacks conserved residue(s) required for the propagation of feature annotation.</text>
</comment>